<evidence type="ECO:0000313" key="6">
    <source>
        <dbReference type="Proteomes" id="UP000488956"/>
    </source>
</evidence>
<name>A0A6A3D476_9STRA</name>
<reference evidence="1 4" key="1">
    <citation type="submission" date="2018-08" db="EMBL/GenBank/DDBJ databases">
        <title>Genomic investigation of the strawberry pathogen Phytophthora fragariae indicates pathogenicity is determined by transcriptional variation in three key races.</title>
        <authorList>
            <person name="Adams T.M."/>
            <person name="Armitage A.D."/>
            <person name="Sobczyk M.K."/>
            <person name="Bates H.J."/>
            <person name="Dunwell J.M."/>
            <person name="Nellist C.F."/>
            <person name="Harrison R.J."/>
        </authorList>
    </citation>
    <scope>NUCLEOTIDE SEQUENCE [LARGE SCALE GENOMIC DNA]</scope>
    <source>
        <strain evidence="3 5">NOV-77</strain>
        <strain evidence="1 4">NOV-9</strain>
        <strain evidence="2 6">ONT-3</strain>
    </source>
</reference>
<comment type="caution">
    <text evidence="1">The sequence shown here is derived from an EMBL/GenBank/DDBJ whole genome shotgun (WGS) entry which is preliminary data.</text>
</comment>
<dbReference type="AlphaFoldDB" id="A0A6A3D476"/>
<dbReference type="EMBL" id="QXGF01011282">
    <property type="protein sequence ID" value="KAE8916232.1"/>
    <property type="molecule type" value="Genomic_DNA"/>
</dbReference>
<evidence type="ECO:0000313" key="3">
    <source>
        <dbReference type="EMBL" id="KAE9259108.1"/>
    </source>
</evidence>
<dbReference type="Proteomes" id="UP000429523">
    <property type="component" value="Unassembled WGS sequence"/>
</dbReference>
<evidence type="ECO:0000313" key="1">
    <source>
        <dbReference type="EMBL" id="KAE8916232.1"/>
    </source>
</evidence>
<accession>A0A6A3D476</accession>
<feature type="non-terminal residue" evidence="1">
    <location>
        <position position="1"/>
    </location>
</feature>
<organism evidence="1 4">
    <name type="scientific">Phytophthora fragariae</name>
    <dbReference type="NCBI Taxonomy" id="53985"/>
    <lineage>
        <taxon>Eukaryota</taxon>
        <taxon>Sar</taxon>
        <taxon>Stramenopiles</taxon>
        <taxon>Oomycota</taxon>
        <taxon>Peronosporomycetes</taxon>
        <taxon>Peronosporales</taxon>
        <taxon>Peronosporaceae</taxon>
        <taxon>Phytophthora</taxon>
    </lineage>
</organism>
<dbReference type="EMBL" id="QXFX01012597">
    <property type="protein sequence ID" value="KAE9041686.1"/>
    <property type="molecule type" value="Genomic_DNA"/>
</dbReference>
<dbReference type="Proteomes" id="UP000486351">
    <property type="component" value="Unassembled WGS sequence"/>
</dbReference>
<evidence type="ECO:0000313" key="2">
    <source>
        <dbReference type="EMBL" id="KAE9041686.1"/>
    </source>
</evidence>
<gene>
    <name evidence="3" type="ORF">PF008_g33449</name>
    <name evidence="1" type="ORF">PF009_g33442</name>
    <name evidence="2" type="ORF">PF010_g33285</name>
</gene>
<evidence type="ECO:0000313" key="5">
    <source>
        <dbReference type="Proteomes" id="UP000486351"/>
    </source>
</evidence>
<sequence>WQARRLADAMQVTDWTTIEREYNTTARALAHLARTTKVPMEWKAFGLSEAQRKWDVTKSKAAADVAKFLSDRLPAGPIQQDGDPV</sequence>
<evidence type="ECO:0000313" key="4">
    <source>
        <dbReference type="Proteomes" id="UP000429523"/>
    </source>
</evidence>
<dbReference type="EMBL" id="QXFY01012612">
    <property type="protein sequence ID" value="KAE9259108.1"/>
    <property type="molecule type" value="Genomic_DNA"/>
</dbReference>
<protein>
    <submittedName>
        <fullName evidence="1">Uncharacterized protein</fullName>
    </submittedName>
</protein>
<dbReference type="Proteomes" id="UP000488956">
    <property type="component" value="Unassembled WGS sequence"/>
</dbReference>
<proteinExistence type="predicted"/>